<organism evidence="1 2">
    <name type="scientific">Cytophaga hutchinsonii (strain ATCC 33406 / DSM 1761 / CIP 103989 / NBRC 15051 / NCIMB 9469 / D465)</name>
    <dbReference type="NCBI Taxonomy" id="269798"/>
    <lineage>
        <taxon>Bacteria</taxon>
        <taxon>Pseudomonadati</taxon>
        <taxon>Bacteroidota</taxon>
        <taxon>Cytophagia</taxon>
        <taxon>Cytophagales</taxon>
        <taxon>Cytophagaceae</taxon>
        <taxon>Cytophaga</taxon>
    </lineage>
</organism>
<dbReference type="Pfam" id="PF01904">
    <property type="entry name" value="DUF72"/>
    <property type="match status" value="1"/>
</dbReference>
<dbReference type="InterPro" id="IPR002763">
    <property type="entry name" value="DUF72"/>
</dbReference>
<sequence>MQFGKTDTPEDIDFTLPKDHPDTKKILSEAKPGKHFNVYVGCAKWNKTDLKNFYPKGTKDELQYYATQFNSIELNATFYKSPSKDQVQTWKAKAAKGFKFFPKIPNTISHFKRLVGVETIVEEFCDAVVLFEENLGMSFLQMHDNFKPKDMDKLDAFLKKFPASVPLAVELRNEEWYSDKNVQDDLHAMLVKYKKTFVLVDTAARRDIMHMRLTSDKAFIRYVGANHESDYARLDDWIKRIKTWRKEGLNELYFFVHQNVELESPLLSAYFIEKMNKEFDLDLTVPQTIKKKQ</sequence>
<dbReference type="AlphaFoldDB" id="A0A6N4SQV1"/>
<dbReference type="OrthoDB" id="9780310at2"/>
<dbReference type="SUPFAM" id="SSF117396">
    <property type="entry name" value="TM1631-like"/>
    <property type="match status" value="1"/>
</dbReference>
<dbReference type="KEGG" id="chu:CHU_1402"/>
<gene>
    <name evidence="1" type="ordered locus">CHU_1402</name>
</gene>
<keyword evidence="2" id="KW-1185">Reference proteome</keyword>
<protein>
    <recommendedName>
        <fullName evidence="3">DUF72 domain-containing protein</fullName>
    </recommendedName>
</protein>
<dbReference type="RefSeq" id="WP_011584788.1">
    <property type="nucleotide sequence ID" value="NC_008255.1"/>
</dbReference>
<evidence type="ECO:0000313" key="1">
    <source>
        <dbReference type="EMBL" id="ABG58673.1"/>
    </source>
</evidence>
<dbReference type="PANTHER" id="PTHR30348:SF9">
    <property type="entry name" value="UPF0759 PROTEIN YECE"/>
    <property type="match status" value="1"/>
</dbReference>
<dbReference type="Proteomes" id="UP000001822">
    <property type="component" value="Chromosome"/>
</dbReference>
<dbReference type="PANTHER" id="PTHR30348">
    <property type="entry name" value="UNCHARACTERIZED PROTEIN YECE"/>
    <property type="match status" value="1"/>
</dbReference>
<dbReference type="SMR" id="A0A6N4SQV1"/>
<dbReference type="EMBL" id="CP000383">
    <property type="protein sequence ID" value="ABG58673.1"/>
    <property type="molecule type" value="Genomic_DNA"/>
</dbReference>
<evidence type="ECO:0000313" key="2">
    <source>
        <dbReference type="Proteomes" id="UP000001822"/>
    </source>
</evidence>
<reference evidence="1 2" key="1">
    <citation type="journal article" date="2007" name="Appl. Environ. Microbiol.">
        <title>Genome sequence of the cellulolytic gliding bacterium Cytophaga hutchinsonii.</title>
        <authorList>
            <person name="Xie G."/>
            <person name="Bruce D.C."/>
            <person name="Challacombe J.F."/>
            <person name="Chertkov O."/>
            <person name="Detter J.C."/>
            <person name="Gilna P."/>
            <person name="Han C.S."/>
            <person name="Lucas S."/>
            <person name="Misra M."/>
            <person name="Myers G.L."/>
            <person name="Richardson P."/>
            <person name="Tapia R."/>
            <person name="Thayer N."/>
            <person name="Thompson L.S."/>
            <person name="Brettin T.S."/>
            <person name="Henrissat B."/>
            <person name="Wilson D.B."/>
            <person name="McBride M.J."/>
        </authorList>
    </citation>
    <scope>NUCLEOTIDE SEQUENCE [LARGE SCALE GENOMIC DNA]</scope>
    <source>
        <strain evidence="2">ATCC 33406 / DSM 1761 / CIP 103989 / NBRC 15051 / NCIMB 9469 / D465</strain>
    </source>
</reference>
<accession>A0A6N4SQV1</accession>
<evidence type="ECO:0008006" key="3">
    <source>
        <dbReference type="Google" id="ProtNLM"/>
    </source>
</evidence>
<name>A0A6N4SQV1_CYTH3</name>
<proteinExistence type="predicted"/>
<dbReference type="InterPro" id="IPR036520">
    <property type="entry name" value="UPF0759_sf"/>
</dbReference>
<dbReference type="Gene3D" id="3.20.20.410">
    <property type="entry name" value="Protein of unknown function UPF0759"/>
    <property type="match status" value="1"/>
</dbReference>